<keyword evidence="1" id="KW-0812">Transmembrane</keyword>
<proteinExistence type="predicted"/>
<reference evidence="2 3" key="1">
    <citation type="journal article" date="2012" name="BMC Genomics">
        <title>Complete genome sequence, lifestyle, and multi-drug resistance of the human pathogen Corynebacterium resistens DSM 45100 isolated from blood samples of a leukemia patient.</title>
        <authorList>
            <person name="Schroder J."/>
            <person name="Maus I."/>
            <person name="Meyer K."/>
            <person name="Wordemann S."/>
            <person name="Blom J."/>
            <person name="Jaenicke S."/>
            <person name="Schneider J."/>
            <person name="Trost E."/>
            <person name="Tauch A."/>
        </authorList>
    </citation>
    <scope>NUCLEOTIDE SEQUENCE [LARGE SCALE GENOMIC DNA]</scope>
    <source>
        <strain evidence="3">DSM 45100 / JCM 12819 / CCUG 50093 / GTC 2026 / SICGH 158</strain>
    </source>
</reference>
<protein>
    <submittedName>
        <fullName evidence="2">Membrane protein</fullName>
    </submittedName>
</protein>
<keyword evidence="1" id="KW-1133">Transmembrane helix</keyword>
<name>F8E2P4_CORRG</name>
<sequence length="333" mass="34919">MDVLSVRSVNDLSEDLAASSERTGRNHDGQSKSGQAACSSVGAGLCEHAAIRGGLAFAGCALGVVAAGCVLASELTALSDDLVLVILQHLIGSRLLLRGRGFLGAGLILDVSLAILGQVPSNTTDDQSGWQSQPSEALVVFGAWGLVLSWECISVSLAHFVGDWLIHLVAILHIQVLVLHVLVPGVAVLVLLISWSRDALALRWCLLVWLRGAEGAFSRTRSTWLAVVRSGSVVASSRSILLIAVLGSLLLLPNVLCLIGGQDWGTCDVGAIAVGRFVGAVSLLLVVHTIDGQLCRCRDLSLCNGCATYSERARQSGGGQGTWETLHFLSSEN</sequence>
<dbReference type="EMBL" id="CP002857">
    <property type="protein sequence ID" value="AEI10267.1"/>
    <property type="molecule type" value="Genomic_DNA"/>
</dbReference>
<feature type="transmembrane region" description="Helical" evidence="1">
    <location>
        <begin position="273"/>
        <end position="290"/>
    </location>
</feature>
<keyword evidence="3" id="KW-1185">Reference proteome</keyword>
<evidence type="ECO:0000256" key="1">
    <source>
        <dbReference type="SAM" id="Phobius"/>
    </source>
</evidence>
<dbReference type="STRING" id="662755.CRES_1914"/>
<keyword evidence="1" id="KW-0472">Membrane</keyword>
<accession>F8E2P4</accession>
<organism evidence="2 3">
    <name type="scientific">Corynebacterium resistens (strain DSM 45100 / JCM 12819 / GTC 2026 / SICGH 158)</name>
    <dbReference type="NCBI Taxonomy" id="662755"/>
    <lineage>
        <taxon>Bacteria</taxon>
        <taxon>Bacillati</taxon>
        <taxon>Actinomycetota</taxon>
        <taxon>Actinomycetes</taxon>
        <taxon>Mycobacteriales</taxon>
        <taxon>Corynebacteriaceae</taxon>
        <taxon>Corynebacterium</taxon>
    </lineage>
</organism>
<feature type="transmembrane region" description="Helical" evidence="1">
    <location>
        <begin position="55"/>
        <end position="75"/>
    </location>
</feature>
<feature type="transmembrane region" description="Helical" evidence="1">
    <location>
        <begin position="239"/>
        <end position="261"/>
    </location>
</feature>
<feature type="transmembrane region" description="Helical" evidence="1">
    <location>
        <begin position="164"/>
        <end position="193"/>
    </location>
</feature>
<dbReference type="KEGG" id="crd:CRES_1914"/>
<dbReference type="AlphaFoldDB" id="F8E2P4"/>
<feature type="transmembrane region" description="Helical" evidence="1">
    <location>
        <begin position="137"/>
        <end position="158"/>
    </location>
</feature>
<feature type="transmembrane region" description="Helical" evidence="1">
    <location>
        <begin position="95"/>
        <end position="116"/>
    </location>
</feature>
<dbReference type="HOGENOM" id="CLU_833462_0_0_11"/>
<dbReference type="Proteomes" id="UP000000492">
    <property type="component" value="Chromosome"/>
</dbReference>
<evidence type="ECO:0000313" key="2">
    <source>
        <dbReference type="EMBL" id="AEI10267.1"/>
    </source>
</evidence>
<evidence type="ECO:0000313" key="3">
    <source>
        <dbReference type="Proteomes" id="UP000000492"/>
    </source>
</evidence>
<gene>
    <name evidence="2" type="ordered locus">CRES_1914</name>
</gene>